<reference evidence="1 2" key="1">
    <citation type="submission" date="2021-01" db="EMBL/GenBank/DDBJ databases">
        <title>Belnapia mucosa sp. nov. and Belnapia arida sp. nov., isolated from the Tabernas Desert (Almeria, Spain).</title>
        <authorList>
            <person name="Molina-Menor E."/>
            <person name="Vidal-Verdu A."/>
            <person name="Calonge A."/>
            <person name="Satari L."/>
            <person name="Pereto J."/>
            <person name="Porcar M."/>
        </authorList>
    </citation>
    <scope>NUCLEOTIDE SEQUENCE [LARGE SCALE GENOMIC DNA]</scope>
    <source>
        <strain evidence="1 2">T18</strain>
    </source>
</reference>
<dbReference type="Pfam" id="PF13692">
    <property type="entry name" value="Glyco_trans_1_4"/>
    <property type="match status" value="1"/>
</dbReference>
<evidence type="ECO:0000313" key="2">
    <source>
        <dbReference type="Proteomes" id="UP000660885"/>
    </source>
</evidence>
<protein>
    <submittedName>
        <fullName evidence="1">Glycosyltransferase</fullName>
    </submittedName>
</protein>
<evidence type="ECO:0000313" key="1">
    <source>
        <dbReference type="EMBL" id="MBL6082186.1"/>
    </source>
</evidence>
<sequence>MPDPSISPEADSMIPAAVATAQMRRDREALAQAQAQIVELRRPLQYLQSLPPYRIYTRARRAYQHLPVGMRTWVRRAWVRRPKAEPFGPATTPVSRHPRGRALVIDDHWPQPDRDSGSIDIVNLVHALDLLGFDVILAAARQHDTPSPERDALMHGGLRCLLPSDAASVDEFLVQQGHSLDLCVLCRVYCGGRFLEAVRHHALAARVIFNTIDLAFLREERRAETTDDAALRAAVRDVRAREEEIIRGSEATLVVSRAEFDLLAKEVPEALVAEMPLARALTPPSTSFAQRAGIGFIGGFAHAPNVDGIRYFLAKIWPLVLHDLPDLELTIVGADFPEGLLAGIPGRVRWLGHMPNVVPWFEGLRLTIAPLRFGAGAKGKVASSLAAGVPCIATSVAAEGMLLSEAAGVLVENDPGAFALRLRDAYIDEVLWNRLSTGGLAYAAETLSLSRWQNRLDALLRQIGL</sequence>
<dbReference type="EMBL" id="JAETWB010000051">
    <property type="protein sequence ID" value="MBL6082186.1"/>
    <property type="molecule type" value="Genomic_DNA"/>
</dbReference>
<keyword evidence="2" id="KW-1185">Reference proteome</keyword>
<proteinExistence type="predicted"/>
<accession>A0ABS1UBX3</accession>
<dbReference type="RefSeq" id="WP_202835397.1">
    <property type="nucleotide sequence ID" value="NZ_JAETWB010000051.1"/>
</dbReference>
<name>A0ABS1UBX3_9PROT</name>
<dbReference type="Gene3D" id="3.40.50.2000">
    <property type="entry name" value="Glycogen Phosphorylase B"/>
    <property type="match status" value="1"/>
</dbReference>
<comment type="caution">
    <text evidence="1">The sequence shown here is derived from an EMBL/GenBank/DDBJ whole genome shotgun (WGS) entry which is preliminary data.</text>
</comment>
<organism evidence="1 2">
    <name type="scientific">Belnapia arida</name>
    <dbReference type="NCBI Taxonomy" id="2804533"/>
    <lineage>
        <taxon>Bacteria</taxon>
        <taxon>Pseudomonadati</taxon>
        <taxon>Pseudomonadota</taxon>
        <taxon>Alphaproteobacteria</taxon>
        <taxon>Acetobacterales</taxon>
        <taxon>Roseomonadaceae</taxon>
        <taxon>Belnapia</taxon>
    </lineage>
</organism>
<dbReference type="SUPFAM" id="SSF53756">
    <property type="entry name" value="UDP-Glycosyltransferase/glycogen phosphorylase"/>
    <property type="match status" value="1"/>
</dbReference>
<gene>
    <name evidence="1" type="ORF">JMJ56_29860</name>
</gene>
<dbReference type="Proteomes" id="UP000660885">
    <property type="component" value="Unassembled WGS sequence"/>
</dbReference>